<keyword evidence="3" id="KW-0418">Kinase</keyword>
<feature type="region of interest" description="Disordered" evidence="5">
    <location>
        <begin position="171"/>
        <end position="190"/>
    </location>
</feature>
<evidence type="ECO:0000259" key="7">
    <source>
        <dbReference type="PROSITE" id="PS50011"/>
    </source>
</evidence>
<dbReference type="Proteomes" id="UP001221411">
    <property type="component" value="Unassembled WGS sequence"/>
</dbReference>
<organism evidence="8 9">
    <name type="scientific">Polyangium mundeleinium</name>
    <dbReference type="NCBI Taxonomy" id="2995306"/>
    <lineage>
        <taxon>Bacteria</taxon>
        <taxon>Pseudomonadati</taxon>
        <taxon>Myxococcota</taxon>
        <taxon>Polyangia</taxon>
        <taxon>Polyangiales</taxon>
        <taxon>Polyangiaceae</taxon>
        <taxon>Polyangium</taxon>
    </lineage>
</organism>
<dbReference type="PANTHER" id="PTHR43289">
    <property type="entry name" value="MITOGEN-ACTIVATED PROTEIN KINASE KINASE KINASE 20-RELATED"/>
    <property type="match status" value="1"/>
</dbReference>
<dbReference type="PROSITE" id="PS50011">
    <property type="entry name" value="PROTEIN_KINASE_DOM"/>
    <property type="match status" value="1"/>
</dbReference>
<name>A0ABT5F017_9BACT</name>
<protein>
    <recommendedName>
        <fullName evidence="7">Protein kinase domain-containing protein</fullName>
    </recommendedName>
</protein>
<keyword evidence="6" id="KW-0472">Membrane</keyword>
<keyword evidence="6" id="KW-0812">Transmembrane</keyword>
<evidence type="ECO:0000256" key="6">
    <source>
        <dbReference type="SAM" id="Phobius"/>
    </source>
</evidence>
<evidence type="ECO:0000313" key="8">
    <source>
        <dbReference type="EMBL" id="MDC0747425.1"/>
    </source>
</evidence>
<evidence type="ECO:0000313" key="9">
    <source>
        <dbReference type="Proteomes" id="UP001221411"/>
    </source>
</evidence>
<keyword evidence="6" id="KW-1133">Transmembrane helix</keyword>
<accession>A0ABT5F017</accession>
<dbReference type="Gene3D" id="1.10.510.10">
    <property type="entry name" value="Transferase(Phosphotransferase) domain 1"/>
    <property type="match status" value="1"/>
</dbReference>
<feature type="domain" description="Protein kinase" evidence="7">
    <location>
        <begin position="1"/>
        <end position="170"/>
    </location>
</feature>
<evidence type="ECO:0000256" key="1">
    <source>
        <dbReference type="ARBA" id="ARBA00022679"/>
    </source>
</evidence>
<evidence type="ECO:0000256" key="5">
    <source>
        <dbReference type="SAM" id="MobiDB-lite"/>
    </source>
</evidence>
<dbReference type="RefSeq" id="WP_271925881.1">
    <property type="nucleotide sequence ID" value="NZ_JAQNDO010000001.1"/>
</dbReference>
<evidence type="ECO:0000256" key="2">
    <source>
        <dbReference type="ARBA" id="ARBA00022741"/>
    </source>
</evidence>
<dbReference type="InterPro" id="IPR011009">
    <property type="entry name" value="Kinase-like_dom_sf"/>
</dbReference>
<proteinExistence type="predicted"/>
<dbReference type="SUPFAM" id="SSF56112">
    <property type="entry name" value="Protein kinase-like (PK-like)"/>
    <property type="match status" value="1"/>
</dbReference>
<dbReference type="EMBL" id="JAQNDO010000001">
    <property type="protein sequence ID" value="MDC0747425.1"/>
    <property type="molecule type" value="Genomic_DNA"/>
</dbReference>
<keyword evidence="4" id="KW-0067">ATP-binding</keyword>
<evidence type="ECO:0000256" key="3">
    <source>
        <dbReference type="ARBA" id="ARBA00022777"/>
    </source>
</evidence>
<feature type="compositionally biased region" description="Pro residues" evidence="5">
    <location>
        <begin position="577"/>
        <end position="592"/>
    </location>
</feature>
<reference evidence="8 9" key="1">
    <citation type="submission" date="2022-11" db="EMBL/GenBank/DDBJ databases">
        <title>Minimal conservation of predation-associated metabolite biosynthetic gene clusters underscores biosynthetic potential of Myxococcota including descriptions for ten novel species: Archangium lansinium sp. nov., Myxococcus landrumus sp. nov., Nannocystis bai.</title>
        <authorList>
            <person name="Ahearne A."/>
            <person name="Stevens C."/>
            <person name="Dowd S."/>
        </authorList>
    </citation>
    <scope>NUCLEOTIDE SEQUENCE [LARGE SCALE GENOMIC DNA]</scope>
    <source>
        <strain evidence="8 9">RJM3</strain>
    </source>
</reference>
<gene>
    <name evidence="8" type="ORF">POL67_39205</name>
</gene>
<feature type="transmembrane region" description="Helical" evidence="6">
    <location>
        <begin position="600"/>
        <end position="621"/>
    </location>
</feature>
<feature type="compositionally biased region" description="Low complexity" evidence="5">
    <location>
        <begin position="329"/>
        <end position="347"/>
    </location>
</feature>
<keyword evidence="9" id="KW-1185">Reference proteome</keyword>
<evidence type="ECO:0000256" key="4">
    <source>
        <dbReference type="ARBA" id="ARBA00022840"/>
    </source>
</evidence>
<sequence length="624" mass="64166">METLADRIARDGPLNELDAVGWTIRLTKKLEALHSRGQAHGGVSPAAVKTAAVPRTSLGMLIAGPSAPSRTDFHSPERVLKGTKALADDTWAAAATLYTLLTGASPFHASDEDGIRQKIVSTSPAPLSSFDVGDDDLQHILDAAFERDASRRASTITALRQALESWHPDATVKDLPALADDQPEDDDEDDARTVMRQMPAMQAVARAAMAKREAGPASAPRASAQTVPNMPAVTALAAATVPGAPLPKAHDLLEDDDENAKTSLMKVPMVPGRKPAPAGANLAPVAPAAPASTRGPASAGVRPVVPQPGPAFGMMGRAAGGPAARAAVRPAVGARPAQPAPAAAPKTPLAPPVSGISREAVFDDGDDDDATVMREAPLELLMQTTNDGGGEADRATPVNPISAEVAAAAAGSGFRDEPTPPAHHAIDDEATVMRDMPEPPPPRESAPMPVPMPAPEVRAPEPTMVLPEESSSTSLPANLADLAPQPHALPDLFGSVADERPPLSPEQAMRAAAMPPPAQAPFAIARESAPSPLAIARESAPSPLAIARESAPSPLAIVRESAPSPLAIARESAPSPRVTPPPPIAMQPAQPAPPSAAKGLLLGMLFALVLLLAGVGVYFAFLKK</sequence>
<dbReference type="InterPro" id="IPR000719">
    <property type="entry name" value="Prot_kinase_dom"/>
</dbReference>
<keyword evidence="1" id="KW-0808">Transferase</keyword>
<feature type="region of interest" description="Disordered" evidence="5">
    <location>
        <begin position="568"/>
        <end position="592"/>
    </location>
</feature>
<keyword evidence="2" id="KW-0547">Nucleotide-binding</keyword>
<feature type="compositionally biased region" description="Acidic residues" evidence="5">
    <location>
        <begin position="181"/>
        <end position="190"/>
    </location>
</feature>
<feature type="region of interest" description="Disordered" evidence="5">
    <location>
        <begin position="329"/>
        <end position="354"/>
    </location>
</feature>
<dbReference type="PANTHER" id="PTHR43289:SF6">
    <property type="entry name" value="SERINE_THREONINE-PROTEIN KINASE NEKL-3"/>
    <property type="match status" value="1"/>
</dbReference>
<comment type="caution">
    <text evidence="8">The sequence shown here is derived from an EMBL/GenBank/DDBJ whole genome shotgun (WGS) entry which is preliminary data.</text>
</comment>